<protein>
    <submittedName>
        <fullName evidence="1">Uncharacterized protein</fullName>
    </submittedName>
</protein>
<evidence type="ECO:0000313" key="1">
    <source>
        <dbReference type="EMBL" id="PIO62942.1"/>
    </source>
</evidence>
<keyword evidence="2" id="KW-1185">Reference proteome</keyword>
<accession>A0A2G9TZR6</accession>
<feature type="non-terminal residue" evidence="1">
    <location>
        <position position="1"/>
    </location>
</feature>
<dbReference type="Gene3D" id="3.30.9.10">
    <property type="entry name" value="D-Amino Acid Oxidase, subunit A, domain 2"/>
    <property type="match status" value="1"/>
</dbReference>
<dbReference type="EMBL" id="KZ351480">
    <property type="protein sequence ID" value="PIO62942.1"/>
    <property type="molecule type" value="Genomic_DNA"/>
</dbReference>
<dbReference type="Proteomes" id="UP000230423">
    <property type="component" value="Unassembled WGS sequence"/>
</dbReference>
<name>A0A2G9TZR6_TELCI</name>
<evidence type="ECO:0000313" key="2">
    <source>
        <dbReference type="Proteomes" id="UP000230423"/>
    </source>
</evidence>
<dbReference type="PANTHER" id="PTHR43876:SF7">
    <property type="entry name" value="UBIQUINONE BIOSYNTHESIS MONOOXYGENASE COQ6, MITOCHONDRIAL"/>
    <property type="match status" value="1"/>
</dbReference>
<dbReference type="AlphaFoldDB" id="A0A2G9TZR6"/>
<dbReference type="InterPro" id="IPR051205">
    <property type="entry name" value="UbiH/COQ6_monooxygenase"/>
</dbReference>
<reference evidence="1 2" key="1">
    <citation type="submission" date="2015-09" db="EMBL/GenBank/DDBJ databases">
        <title>Draft genome of the parasitic nematode Teladorsagia circumcincta isolate WARC Sus (inbred).</title>
        <authorList>
            <person name="Mitreva M."/>
        </authorList>
    </citation>
    <scope>NUCLEOTIDE SEQUENCE [LARGE SCALE GENOMIC DNA]</scope>
    <source>
        <strain evidence="1 2">S</strain>
    </source>
</reference>
<proteinExistence type="predicted"/>
<sequence length="170" mass="19013">ASGQNDVAWQRFCRAGPIAYLPLTPNLSSLVWTTSTEHAQQLLSLTKEEFVDELNHSMPRYEIVYLIRVMEKCPRGIHHIFVVVCGARPFGGVCAQTDVLARLGLRLVGEPAVDTTSVLNDINNKIASLLLHLCPLLVGGRPWLLEAMDRVDIFSEIVLYRDCVEHSCKE</sequence>
<organism evidence="1 2">
    <name type="scientific">Teladorsagia circumcincta</name>
    <name type="common">Brown stomach worm</name>
    <name type="synonym">Ostertagia circumcincta</name>
    <dbReference type="NCBI Taxonomy" id="45464"/>
    <lineage>
        <taxon>Eukaryota</taxon>
        <taxon>Metazoa</taxon>
        <taxon>Ecdysozoa</taxon>
        <taxon>Nematoda</taxon>
        <taxon>Chromadorea</taxon>
        <taxon>Rhabditida</taxon>
        <taxon>Rhabditina</taxon>
        <taxon>Rhabditomorpha</taxon>
        <taxon>Strongyloidea</taxon>
        <taxon>Trichostrongylidae</taxon>
        <taxon>Teladorsagia</taxon>
    </lineage>
</organism>
<dbReference type="OrthoDB" id="5856179at2759"/>
<dbReference type="GO" id="GO:0005739">
    <property type="term" value="C:mitochondrion"/>
    <property type="evidence" value="ECO:0007669"/>
    <property type="project" value="TreeGrafter"/>
</dbReference>
<dbReference type="PANTHER" id="PTHR43876">
    <property type="entry name" value="UBIQUINONE BIOSYNTHESIS MONOOXYGENASE COQ6, MITOCHONDRIAL"/>
    <property type="match status" value="1"/>
</dbReference>
<gene>
    <name evidence="1" type="ORF">TELCIR_15478</name>
</gene>